<evidence type="ECO:0000313" key="2">
    <source>
        <dbReference type="EMBL" id="OLY78345.1"/>
    </source>
</evidence>
<dbReference type="AlphaFoldDB" id="A0A1R0GN78"/>
<reference evidence="2 3" key="1">
    <citation type="journal article" date="2016" name="Mol. Biol. Evol.">
        <title>Genome-Wide Survey of Gut Fungi (Harpellales) Reveals the First Horizontally Transferred Ubiquitin Gene from a Mosquito Host.</title>
        <authorList>
            <person name="Wang Y."/>
            <person name="White M.M."/>
            <person name="Kvist S."/>
            <person name="Moncalvo J.M."/>
        </authorList>
    </citation>
    <scope>NUCLEOTIDE SEQUENCE [LARGE SCALE GENOMIC DNA]</scope>
    <source>
        <strain evidence="2 3">ALG-7-W6</strain>
    </source>
</reference>
<dbReference type="EMBL" id="LSSL01006675">
    <property type="protein sequence ID" value="OLY78345.1"/>
    <property type="molecule type" value="Genomic_DNA"/>
</dbReference>
<name>A0A1R0GN78_9FUNG</name>
<accession>A0A1R0GN78</accession>
<sequence>MHWRSTGLVEQSVLLPTLKPNISGDPEAAQGVDNHDDSHNHLNYGHYRRSKRRVSALNQKVLEFIGMEDNLIFLYAPGLGTCAVDFILSKD</sequence>
<dbReference type="STRING" id="133383.A0A1R0GN78"/>
<protein>
    <submittedName>
        <fullName evidence="2">Uncharacterized protein</fullName>
    </submittedName>
</protein>
<proteinExistence type="predicted"/>
<feature type="region of interest" description="Disordered" evidence="1">
    <location>
        <begin position="20"/>
        <end position="40"/>
    </location>
</feature>
<gene>
    <name evidence="2" type="ORF">AYI68_g7608</name>
</gene>
<evidence type="ECO:0000256" key="1">
    <source>
        <dbReference type="SAM" id="MobiDB-lite"/>
    </source>
</evidence>
<evidence type="ECO:0000313" key="3">
    <source>
        <dbReference type="Proteomes" id="UP000187455"/>
    </source>
</evidence>
<comment type="caution">
    <text evidence="2">The sequence shown here is derived from an EMBL/GenBank/DDBJ whole genome shotgun (WGS) entry which is preliminary data.</text>
</comment>
<dbReference type="Proteomes" id="UP000187455">
    <property type="component" value="Unassembled WGS sequence"/>
</dbReference>
<keyword evidence="3" id="KW-1185">Reference proteome</keyword>
<organism evidence="2 3">
    <name type="scientific">Smittium mucronatum</name>
    <dbReference type="NCBI Taxonomy" id="133383"/>
    <lineage>
        <taxon>Eukaryota</taxon>
        <taxon>Fungi</taxon>
        <taxon>Fungi incertae sedis</taxon>
        <taxon>Zoopagomycota</taxon>
        <taxon>Kickxellomycotina</taxon>
        <taxon>Harpellomycetes</taxon>
        <taxon>Harpellales</taxon>
        <taxon>Legeriomycetaceae</taxon>
        <taxon>Smittium</taxon>
    </lineage>
</organism>